<evidence type="ECO:0000256" key="1">
    <source>
        <dbReference type="SAM" id="MobiDB-lite"/>
    </source>
</evidence>
<dbReference type="Proteomes" id="UP000293289">
    <property type="component" value="Unassembled WGS sequence"/>
</dbReference>
<proteinExistence type="predicted"/>
<feature type="region of interest" description="Disordered" evidence="1">
    <location>
        <begin position="89"/>
        <end position="112"/>
    </location>
</feature>
<organism evidence="2 3">
    <name type="scientific">Agromyces ramosus</name>
    <dbReference type="NCBI Taxonomy" id="33879"/>
    <lineage>
        <taxon>Bacteria</taxon>
        <taxon>Bacillati</taxon>
        <taxon>Actinomycetota</taxon>
        <taxon>Actinomycetes</taxon>
        <taxon>Micrococcales</taxon>
        <taxon>Microbacteriaceae</taxon>
        <taxon>Agromyces</taxon>
    </lineage>
</organism>
<sequence>MTFLSADAARALSRLVELEAEGPEVAPLERLRGIRSLVTALEADPASLAAARAAVEAGATWDEVADAAGLSPAAAKYRWAGDDDAIAERQEASRRRKRDRPSSVPTDLPGESVAEAAKRLGVTAQAIYQRVNRGQLEARTIELPDGRRYKRVFTAAADDQTAPVEPATAPVEPASPPVEPASPVDTAALFRAPED</sequence>
<comment type="caution">
    <text evidence="2">The sequence shown here is derived from an EMBL/GenBank/DDBJ whole genome shotgun (WGS) entry which is preliminary data.</text>
</comment>
<protein>
    <submittedName>
        <fullName evidence="2">Uncharacterized protein</fullName>
    </submittedName>
</protein>
<evidence type="ECO:0000313" key="2">
    <source>
        <dbReference type="EMBL" id="RZS65651.1"/>
    </source>
</evidence>
<dbReference type="AlphaFoldDB" id="A0A4Q7MCQ0"/>
<dbReference type="RefSeq" id="WP_130352328.1">
    <property type="nucleotide sequence ID" value="NZ_SGWY01000002.1"/>
</dbReference>
<gene>
    <name evidence="2" type="ORF">EV187_1351</name>
</gene>
<evidence type="ECO:0000313" key="3">
    <source>
        <dbReference type="Proteomes" id="UP000293289"/>
    </source>
</evidence>
<feature type="compositionally biased region" description="Low complexity" evidence="1">
    <location>
        <begin position="161"/>
        <end position="172"/>
    </location>
</feature>
<name>A0A4Q7MCQ0_9MICO</name>
<dbReference type="EMBL" id="SGWY01000002">
    <property type="protein sequence ID" value="RZS65651.1"/>
    <property type="molecule type" value="Genomic_DNA"/>
</dbReference>
<dbReference type="OrthoDB" id="5123488at2"/>
<feature type="region of interest" description="Disordered" evidence="1">
    <location>
        <begin position="156"/>
        <end position="184"/>
    </location>
</feature>
<reference evidence="2 3" key="1">
    <citation type="submission" date="2019-02" db="EMBL/GenBank/DDBJ databases">
        <title>Genomic Encyclopedia of Type Strains, Phase IV (KMG-IV): sequencing the most valuable type-strain genomes for metagenomic binning, comparative biology and taxonomic classification.</title>
        <authorList>
            <person name="Goeker M."/>
        </authorList>
    </citation>
    <scope>NUCLEOTIDE SEQUENCE [LARGE SCALE GENOMIC DNA]</scope>
    <source>
        <strain evidence="2 3">DSM 43045</strain>
    </source>
</reference>
<accession>A0A4Q7MCQ0</accession>
<keyword evidence="3" id="KW-1185">Reference proteome</keyword>